<dbReference type="OrthoDB" id="9804442at2"/>
<organism evidence="6 7">
    <name type="scientific">Lentzea guizhouensis</name>
    <dbReference type="NCBI Taxonomy" id="1586287"/>
    <lineage>
        <taxon>Bacteria</taxon>
        <taxon>Bacillati</taxon>
        <taxon>Actinomycetota</taxon>
        <taxon>Actinomycetes</taxon>
        <taxon>Pseudonocardiales</taxon>
        <taxon>Pseudonocardiaceae</taxon>
        <taxon>Lentzea</taxon>
    </lineage>
</organism>
<dbReference type="InterPro" id="IPR000086">
    <property type="entry name" value="NUDIX_hydrolase_dom"/>
</dbReference>
<dbReference type="AlphaFoldDB" id="A0A1B2HCF8"/>
<proteinExistence type="inferred from homology"/>
<protein>
    <submittedName>
        <fullName evidence="6">NUDIX hydrolase</fullName>
    </submittedName>
</protein>
<dbReference type="EMBL" id="CP016793">
    <property type="protein sequence ID" value="ANZ35411.1"/>
    <property type="molecule type" value="Genomic_DNA"/>
</dbReference>
<dbReference type="SUPFAM" id="SSF55811">
    <property type="entry name" value="Nudix"/>
    <property type="match status" value="1"/>
</dbReference>
<evidence type="ECO:0000256" key="3">
    <source>
        <dbReference type="ARBA" id="ARBA00022801"/>
    </source>
</evidence>
<dbReference type="PROSITE" id="PS00893">
    <property type="entry name" value="NUDIX_BOX"/>
    <property type="match status" value="1"/>
</dbReference>
<comment type="similarity">
    <text evidence="2 4">Belongs to the Nudix hydrolase family.</text>
</comment>
<dbReference type="KEGG" id="led:BBK82_04260"/>
<keyword evidence="7" id="KW-1185">Reference proteome</keyword>
<dbReference type="PANTHER" id="PTHR43046:SF14">
    <property type="entry name" value="MUTT_NUDIX FAMILY PROTEIN"/>
    <property type="match status" value="1"/>
</dbReference>
<keyword evidence="3 4" id="KW-0378">Hydrolase</keyword>
<evidence type="ECO:0000256" key="2">
    <source>
        <dbReference type="ARBA" id="ARBA00005582"/>
    </source>
</evidence>
<dbReference type="GO" id="GO:0016787">
    <property type="term" value="F:hydrolase activity"/>
    <property type="evidence" value="ECO:0007669"/>
    <property type="project" value="UniProtKB-KW"/>
</dbReference>
<evidence type="ECO:0000256" key="1">
    <source>
        <dbReference type="ARBA" id="ARBA00001946"/>
    </source>
</evidence>
<evidence type="ECO:0000313" key="7">
    <source>
        <dbReference type="Proteomes" id="UP000093053"/>
    </source>
</evidence>
<comment type="cofactor">
    <cofactor evidence="1">
        <name>Mg(2+)</name>
        <dbReference type="ChEBI" id="CHEBI:18420"/>
    </cofactor>
</comment>
<feature type="domain" description="Nudix hydrolase" evidence="5">
    <location>
        <begin position="6"/>
        <end position="135"/>
    </location>
</feature>
<gene>
    <name evidence="6" type="ORF">BBK82_04260</name>
</gene>
<dbReference type="InterPro" id="IPR020476">
    <property type="entry name" value="Nudix_hydrolase"/>
</dbReference>
<dbReference type="PROSITE" id="PS51462">
    <property type="entry name" value="NUDIX"/>
    <property type="match status" value="1"/>
</dbReference>
<sequence>MRAKKQRVAAYGVCINDADEILLARWLGPKGKRWILPGGGIDHGEHPYDAVVREFEEETGYAVEVLRLIGIDSELREEFHRDYHALRIMYEVRIVGGELRNEVGGTTDLAQWHPVADVGQLERVPSLDTALGLYRTAPPSGILR</sequence>
<dbReference type="CDD" id="cd02883">
    <property type="entry name" value="NUDIX_Hydrolase"/>
    <property type="match status" value="1"/>
</dbReference>
<dbReference type="Gene3D" id="3.90.79.10">
    <property type="entry name" value="Nucleoside Triphosphate Pyrophosphohydrolase"/>
    <property type="match status" value="1"/>
</dbReference>
<name>A0A1B2HCF8_9PSEU</name>
<dbReference type="Pfam" id="PF00293">
    <property type="entry name" value="NUDIX"/>
    <property type="match status" value="1"/>
</dbReference>
<dbReference type="PRINTS" id="PR00502">
    <property type="entry name" value="NUDIXFAMILY"/>
</dbReference>
<dbReference type="RefSeq" id="WP_065913826.1">
    <property type="nucleotide sequence ID" value="NZ_CP016793.1"/>
</dbReference>
<accession>A0A1B2HCF8</accession>
<dbReference type="PANTHER" id="PTHR43046">
    <property type="entry name" value="GDP-MANNOSE MANNOSYL HYDROLASE"/>
    <property type="match status" value="1"/>
</dbReference>
<evidence type="ECO:0000259" key="5">
    <source>
        <dbReference type="PROSITE" id="PS51462"/>
    </source>
</evidence>
<dbReference type="InterPro" id="IPR015797">
    <property type="entry name" value="NUDIX_hydrolase-like_dom_sf"/>
</dbReference>
<reference evidence="6 7" key="1">
    <citation type="submission" date="2016-07" db="EMBL/GenBank/DDBJ databases">
        <title>Complete genome sequence of the Lentzea guizhouensis DHS C013.</title>
        <authorList>
            <person name="Cao C."/>
        </authorList>
    </citation>
    <scope>NUCLEOTIDE SEQUENCE [LARGE SCALE GENOMIC DNA]</scope>
    <source>
        <strain evidence="6 7">DHS C013</strain>
    </source>
</reference>
<dbReference type="STRING" id="1586287.BBK82_04260"/>
<evidence type="ECO:0000256" key="4">
    <source>
        <dbReference type="RuleBase" id="RU003476"/>
    </source>
</evidence>
<dbReference type="InterPro" id="IPR020084">
    <property type="entry name" value="NUDIX_hydrolase_CS"/>
</dbReference>
<evidence type="ECO:0000313" key="6">
    <source>
        <dbReference type="EMBL" id="ANZ35411.1"/>
    </source>
</evidence>
<dbReference type="Proteomes" id="UP000093053">
    <property type="component" value="Chromosome"/>
</dbReference>